<keyword evidence="4" id="KW-1185">Reference proteome</keyword>
<evidence type="ECO:0000256" key="1">
    <source>
        <dbReference type="SAM" id="MobiDB-lite"/>
    </source>
</evidence>
<organism evidence="3 4">
    <name type="scientific">Barnesiella intestinihominis YIT 11860</name>
    <dbReference type="NCBI Taxonomy" id="742726"/>
    <lineage>
        <taxon>Bacteria</taxon>
        <taxon>Pseudomonadati</taxon>
        <taxon>Bacteroidota</taxon>
        <taxon>Bacteroidia</taxon>
        <taxon>Bacteroidales</taxon>
        <taxon>Barnesiellaceae</taxon>
        <taxon>Barnesiella</taxon>
    </lineage>
</organism>
<dbReference type="RefSeq" id="WP_008860834.1">
    <property type="nucleotide sequence ID" value="NZ_JH815203.1"/>
</dbReference>
<feature type="signal peptide" evidence="2">
    <location>
        <begin position="1"/>
        <end position="20"/>
    </location>
</feature>
<protein>
    <recommendedName>
        <fullName evidence="5">P pilus assembly/Cpx signaling pathway, periplasmic inhibitor/zinc-resistance associated protein</fullName>
    </recommendedName>
</protein>
<evidence type="ECO:0000313" key="4">
    <source>
        <dbReference type="Proteomes" id="UP000006044"/>
    </source>
</evidence>
<dbReference type="STRING" id="742726.HMPREF9448_00335"/>
<keyword evidence="2" id="KW-0732">Signal</keyword>
<dbReference type="HOGENOM" id="CLU_1692061_0_0_10"/>
<feature type="region of interest" description="Disordered" evidence="1">
    <location>
        <begin position="133"/>
        <end position="156"/>
    </location>
</feature>
<name>K0XQN0_9BACT</name>
<dbReference type="OrthoDB" id="1093633at2"/>
<dbReference type="EMBL" id="ADLE01000001">
    <property type="protein sequence ID" value="EJZ66160.1"/>
    <property type="molecule type" value="Genomic_DNA"/>
</dbReference>
<accession>K0XQN0</accession>
<feature type="chain" id="PRO_5003841418" description="P pilus assembly/Cpx signaling pathway, periplasmic inhibitor/zinc-resistance associated protein" evidence="2">
    <location>
        <begin position="21"/>
        <end position="156"/>
    </location>
</feature>
<proteinExistence type="predicted"/>
<dbReference type="Proteomes" id="UP000006044">
    <property type="component" value="Unassembled WGS sequence"/>
</dbReference>
<dbReference type="AlphaFoldDB" id="K0XQN0"/>
<sequence length="156" mass="18320">MKKAIVSFALVLVLSMSSFAGNKVKNERKEKCEFPCEQMVKDLNLSEKQLSQLKEADKTFDTEVKAIREKKKEFEKSNRESMKAAKVRRDSTFKSILTKDQYIQYLEQKVARLEKRAARDSWRERFGTPFMGKDMKLGRQFPDFNPLPRSEKNVEK</sequence>
<gene>
    <name evidence="3" type="ORF">HMPREF9448_00335</name>
</gene>
<evidence type="ECO:0008006" key="5">
    <source>
        <dbReference type="Google" id="ProtNLM"/>
    </source>
</evidence>
<dbReference type="GeneID" id="77847691"/>
<evidence type="ECO:0000256" key="2">
    <source>
        <dbReference type="SAM" id="SignalP"/>
    </source>
</evidence>
<comment type="caution">
    <text evidence="3">The sequence shown here is derived from an EMBL/GenBank/DDBJ whole genome shotgun (WGS) entry which is preliminary data.</text>
</comment>
<reference evidence="3 4" key="1">
    <citation type="submission" date="2012-08" db="EMBL/GenBank/DDBJ databases">
        <title>The Genome Sequence of Barnesiella intestinihominis YIT 11860.</title>
        <authorList>
            <consortium name="The Broad Institute Genome Sequencing Platform"/>
            <person name="Earl A."/>
            <person name="Ward D."/>
            <person name="Feldgarden M."/>
            <person name="Gevers D."/>
            <person name="Morotomi M."/>
            <person name="Walker B."/>
            <person name="Young S.K."/>
            <person name="Zeng Q."/>
            <person name="Gargeya S."/>
            <person name="Fitzgerald M."/>
            <person name="Haas B."/>
            <person name="Abouelleil A."/>
            <person name="Alvarado L."/>
            <person name="Arachchi H.M."/>
            <person name="Berlin A.M."/>
            <person name="Chapman S.B."/>
            <person name="Goldberg J."/>
            <person name="Griggs A."/>
            <person name="Gujja S."/>
            <person name="Hansen M."/>
            <person name="Howarth C."/>
            <person name="Imamovic A."/>
            <person name="Larimer J."/>
            <person name="McCowen C."/>
            <person name="Montmayeur A."/>
            <person name="Murphy C."/>
            <person name="Neiman D."/>
            <person name="Pearson M."/>
            <person name="Priest M."/>
            <person name="Roberts A."/>
            <person name="Saif S."/>
            <person name="Shea T."/>
            <person name="Sisk P."/>
            <person name="Sykes S."/>
            <person name="Wortman J."/>
            <person name="Nusbaum C."/>
            <person name="Birren B."/>
        </authorList>
    </citation>
    <scope>NUCLEOTIDE SEQUENCE [LARGE SCALE GENOMIC DNA]</scope>
    <source>
        <strain evidence="3 4">YIT 11860</strain>
    </source>
</reference>
<evidence type="ECO:0000313" key="3">
    <source>
        <dbReference type="EMBL" id="EJZ66160.1"/>
    </source>
</evidence>